<dbReference type="InterPro" id="IPR021424">
    <property type="entry name" value="PorA"/>
</dbReference>
<feature type="region of interest" description="Disordered" evidence="1">
    <location>
        <begin position="324"/>
        <end position="343"/>
    </location>
</feature>
<organism evidence="3 4">
    <name type="scientific">Allosaccharopolyspora coralli</name>
    <dbReference type="NCBI Taxonomy" id="2665642"/>
    <lineage>
        <taxon>Bacteria</taxon>
        <taxon>Bacillati</taxon>
        <taxon>Actinomycetota</taxon>
        <taxon>Actinomycetes</taxon>
        <taxon>Pseudonocardiales</taxon>
        <taxon>Pseudonocardiaceae</taxon>
        <taxon>Allosaccharopolyspora</taxon>
    </lineage>
</organism>
<dbReference type="AlphaFoldDB" id="A0A5Q3QF98"/>
<keyword evidence="2" id="KW-0472">Membrane</keyword>
<proteinExistence type="predicted"/>
<evidence type="ECO:0000256" key="2">
    <source>
        <dbReference type="SAM" id="Phobius"/>
    </source>
</evidence>
<sequence length="343" mass="37448">MFAIAMAVLLPTHVYHSLAKTPLNQNSTTVLDGTAERVLAVEETPEGPEPTIREDVDLTAVAKVQANFSRPEMTEGSDVAVWAQTLRVTDNADDKVVSASKRQVCFDRRTAEGYTGTDENRCAPESTFVAKLQQDPDAPGQKPQEYAEYGGQPGLHFKYPFDTQRKSYEIYDNTIGKPVTSSFEGTDEVNGLPVLKFVQPIPATQFSEQQVAGELVGAGPEPSVDVGRYYTNTITDYVEPTTGLIVKQEQQQRQELRLPGQDEGTVVLDGDLEYSPDTIAAKVAQAEESMGGLKMLSAAPWVLGPVGALLVVAGLLLLPRRNRTTPDREFDAPTHPQHAMSDR</sequence>
<evidence type="ECO:0000313" key="4">
    <source>
        <dbReference type="Proteomes" id="UP000371041"/>
    </source>
</evidence>
<dbReference type="Proteomes" id="UP000371041">
    <property type="component" value="Chromosome"/>
</dbReference>
<reference evidence="4" key="1">
    <citation type="submission" date="2019-11" db="EMBL/GenBank/DDBJ databases">
        <title>The complete genome sequence of Saccharopolyspora sp. E2A.</title>
        <authorList>
            <person name="Zhang G."/>
        </authorList>
    </citation>
    <scope>NUCLEOTIDE SEQUENCE [LARGE SCALE GENOMIC DNA]</scope>
    <source>
        <strain evidence="4">E2A</strain>
    </source>
</reference>
<keyword evidence="2" id="KW-1133">Transmembrane helix</keyword>
<keyword evidence="2" id="KW-0812">Transmembrane</keyword>
<keyword evidence="4" id="KW-1185">Reference proteome</keyword>
<evidence type="ECO:0000256" key="1">
    <source>
        <dbReference type="SAM" id="MobiDB-lite"/>
    </source>
</evidence>
<gene>
    <name evidence="3" type="ORF">GIY23_04540</name>
</gene>
<feature type="transmembrane region" description="Helical" evidence="2">
    <location>
        <begin position="298"/>
        <end position="318"/>
    </location>
</feature>
<protein>
    <submittedName>
        <fullName evidence="3">DUF3068 domain-containing protein</fullName>
    </submittedName>
</protein>
<dbReference type="Pfam" id="PF11271">
    <property type="entry name" value="PorA"/>
    <property type="match status" value="1"/>
</dbReference>
<evidence type="ECO:0000313" key="3">
    <source>
        <dbReference type="EMBL" id="QGK72046.1"/>
    </source>
</evidence>
<dbReference type="EMBL" id="CP045929">
    <property type="protein sequence ID" value="QGK72046.1"/>
    <property type="molecule type" value="Genomic_DNA"/>
</dbReference>
<dbReference type="KEGG" id="sace:GIY23_04540"/>
<accession>A0A5Q3QF98</accession>
<name>A0A5Q3QF98_9PSEU</name>